<dbReference type="Gene3D" id="6.10.140.1850">
    <property type="match status" value="1"/>
</dbReference>
<dbReference type="SUPFAM" id="SSF52047">
    <property type="entry name" value="RNI-like"/>
    <property type="match status" value="2"/>
</dbReference>
<dbReference type="Pfam" id="PF17888">
    <property type="entry name" value="Carm_PH"/>
    <property type="match status" value="1"/>
</dbReference>
<evidence type="ECO:0000256" key="3">
    <source>
        <dbReference type="ARBA" id="ARBA00007298"/>
    </source>
</evidence>
<dbReference type="InterPro" id="IPR041245">
    <property type="entry name" value="CARMIL_PH"/>
</dbReference>
<feature type="domain" description="CARMIL pleckstrin homology" evidence="10">
    <location>
        <begin position="37"/>
        <end position="117"/>
    </location>
</feature>
<dbReference type="GO" id="GO:0016477">
    <property type="term" value="P:cell migration"/>
    <property type="evidence" value="ECO:0007669"/>
    <property type="project" value="TreeGrafter"/>
</dbReference>
<evidence type="ECO:0000256" key="4">
    <source>
        <dbReference type="ARBA" id="ARBA00022475"/>
    </source>
</evidence>
<dbReference type="InterPro" id="IPR001611">
    <property type="entry name" value="Leu-rich_rpt"/>
</dbReference>
<reference evidence="11 12" key="1">
    <citation type="submission" date="2021-06" db="EMBL/GenBank/DDBJ databases">
        <authorList>
            <person name="Palmer J.M."/>
        </authorList>
    </citation>
    <scope>NUCLEOTIDE SEQUENCE [LARGE SCALE GENOMIC DNA]</scope>
    <source>
        <strain evidence="11 12">MEX-2019</strain>
        <tissue evidence="11">Muscle</tissue>
    </source>
</reference>
<evidence type="ECO:0000256" key="7">
    <source>
        <dbReference type="ARBA" id="ARBA00022737"/>
    </source>
</evidence>
<organism evidence="11 12">
    <name type="scientific">Crenichthys baileyi</name>
    <name type="common">White River springfish</name>
    <dbReference type="NCBI Taxonomy" id="28760"/>
    <lineage>
        <taxon>Eukaryota</taxon>
        <taxon>Metazoa</taxon>
        <taxon>Chordata</taxon>
        <taxon>Craniata</taxon>
        <taxon>Vertebrata</taxon>
        <taxon>Euteleostomi</taxon>
        <taxon>Actinopterygii</taxon>
        <taxon>Neopterygii</taxon>
        <taxon>Teleostei</taxon>
        <taxon>Neoteleostei</taxon>
        <taxon>Acanthomorphata</taxon>
        <taxon>Ovalentaria</taxon>
        <taxon>Atherinomorphae</taxon>
        <taxon>Cyprinodontiformes</taxon>
        <taxon>Goodeidae</taxon>
        <taxon>Crenichthys</taxon>
    </lineage>
</organism>
<keyword evidence="5" id="KW-0963">Cytoplasm</keyword>
<dbReference type="AlphaFoldDB" id="A0AAV9S325"/>
<feature type="domain" description="CARMIL C-terminal" evidence="9">
    <location>
        <begin position="775"/>
        <end position="869"/>
    </location>
</feature>
<evidence type="ECO:0000259" key="9">
    <source>
        <dbReference type="Pfam" id="PF16000"/>
    </source>
</evidence>
<keyword evidence="8" id="KW-0472">Membrane</keyword>
<dbReference type="Gene3D" id="2.30.29.30">
    <property type="entry name" value="Pleckstrin-homology domain (PH domain)/Phosphotyrosine-binding domain (PTB)"/>
    <property type="match status" value="1"/>
</dbReference>
<comment type="caution">
    <text evidence="11">The sequence shown here is derived from an EMBL/GenBank/DDBJ whole genome shotgun (WGS) entry which is preliminary data.</text>
</comment>
<evidence type="ECO:0000256" key="1">
    <source>
        <dbReference type="ARBA" id="ARBA00004236"/>
    </source>
</evidence>
<dbReference type="InterPro" id="IPR011993">
    <property type="entry name" value="PH-like_dom_sf"/>
</dbReference>
<dbReference type="Proteomes" id="UP001311232">
    <property type="component" value="Unassembled WGS sequence"/>
</dbReference>
<gene>
    <name evidence="11" type="ORF">CRENBAI_000387</name>
</gene>
<dbReference type="Pfam" id="PF16000">
    <property type="entry name" value="CARMIL_C"/>
    <property type="match status" value="1"/>
</dbReference>
<evidence type="ECO:0000256" key="5">
    <source>
        <dbReference type="ARBA" id="ARBA00022490"/>
    </source>
</evidence>
<dbReference type="GO" id="GO:0034315">
    <property type="term" value="P:regulation of Arp2/3 complex-mediated actin nucleation"/>
    <property type="evidence" value="ECO:0007669"/>
    <property type="project" value="TreeGrafter"/>
</dbReference>
<keyword evidence="12" id="KW-1185">Reference proteome</keyword>
<protein>
    <submittedName>
        <fullName evidence="11">Uncharacterized protein</fullName>
    </submittedName>
</protein>
<dbReference type="GO" id="GO:0005737">
    <property type="term" value="C:cytoplasm"/>
    <property type="evidence" value="ECO:0007669"/>
    <property type="project" value="UniProtKB-SubCell"/>
</dbReference>
<evidence type="ECO:0000256" key="2">
    <source>
        <dbReference type="ARBA" id="ARBA00004496"/>
    </source>
</evidence>
<sequence length="919" mass="102006">MDYISQTLQDQVSELLKPHRVCLVTPVLLHQSNQSCGRSGSKFVVLSLWRGYVVTNKQPLRVESTFSYLEISSINIHSLTQIELETDGQSLSFSVLHEEDLVAMISHMTASLKRIFPDSSPGKLLKTVPLDLQERLLTLTGVIEEQLNSQPGPCGGFSDTYAALCDFNEMPFREEIQWDVDNIYYIHNWRKFNLQDFSHLESRDLALAVAALSFNQWFTKIYCKELKLSADIQQQLTFLLSTSSSLEELSLEDCGLKVDFAVKMAAALQQHTSTLQAINLSGNSVEDKGVIALSQEIQHLNEGLRFLSLSRVSMSTKGLGCLSQVLSSCQQFSTSLNHLDLSCNPGSLVTEDATFLFKFLSGTNSLSYLDLSDTNCPLDTLFVSLSAGCCYKLVHLNLARNPFTHRKVRQVTRSVQEFFSQSCELRYVGLSATKLPPQALRFLLQGLATNTHLFGLELDISSCELCSAGAQVIQEHISEATAIRSLDISDNSFENDMVTLVLSVGRCQSLHHLALGRNFAMKSRALTDLLHRIAQLIQDEECPLQSLSVCDSKLKTGIHILLSALGGHATLAELDISGNNIGDTGAKMLAKALMTNTKLRSLTWDRNNVTARGFQDVADALERNFTLQKMSLPLADITQNYRSSADRTKEALHKIQQCLDRNNMRHPGSVGPQQVFRSQHSEKLIQGMCQQLEDSLQRISYCNTQVFQNDIKSAHEVLQNARESLKLLPSLCVESMKCSSVGDLVMDILSDATSALTQEITKNLQELGQGLIGLAESVCPRVVQHPSVFKSLSECMSQKSKQAEIFLRSTLVETARQNISTRLSELRQALAVTLAESMVEQVLQDLTATQDKMDCLITENSSSTQKINIPELRLTDSDFPTDDYSPAFWRNELLSKSLRPAASIKSKTQQLSTTFGTAG</sequence>
<evidence type="ECO:0000259" key="10">
    <source>
        <dbReference type="Pfam" id="PF17888"/>
    </source>
</evidence>
<dbReference type="GO" id="GO:0005886">
    <property type="term" value="C:plasma membrane"/>
    <property type="evidence" value="ECO:0007669"/>
    <property type="project" value="UniProtKB-SubCell"/>
</dbReference>
<evidence type="ECO:0000313" key="12">
    <source>
        <dbReference type="Proteomes" id="UP001311232"/>
    </source>
</evidence>
<dbReference type="EMBL" id="JAHHUM010000958">
    <property type="protein sequence ID" value="KAK5615483.1"/>
    <property type="molecule type" value="Genomic_DNA"/>
</dbReference>
<evidence type="ECO:0000256" key="6">
    <source>
        <dbReference type="ARBA" id="ARBA00022614"/>
    </source>
</evidence>
<evidence type="ECO:0000256" key="8">
    <source>
        <dbReference type="ARBA" id="ARBA00023136"/>
    </source>
</evidence>
<keyword evidence="4" id="KW-1003">Cell membrane</keyword>
<dbReference type="GO" id="GO:0030027">
    <property type="term" value="C:lamellipodium"/>
    <property type="evidence" value="ECO:0007669"/>
    <property type="project" value="TreeGrafter"/>
</dbReference>
<comment type="similarity">
    <text evidence="3">Belongs to the CARMIL family.</text>
</comment>
<dbReference type="SMART" id="SM00368">
    <property type="entry name" value="LRR_RI"/>
    <property type="match status" value="6"/>
</dbReference>
<proteinExistence type="inferred from homology"/>
<dbReference type="InterPro" id="IPR032675">
    <property type="entry name" value="LRR_dom_sf"/>
</dbReference>
<evidence type="ECO:0000313" key="11">
    <source>
        <dbReference type="EMBL" id="KAK5615483.1"/>
    </source>
</evidence>
<dbReference type="InterPro" id="IPR051279">
    <property type="entry name" value="PP1-Reg/Actin-Interact_Protein"/>
</dbReference>
<dbReference type="InterPro" id="IPR031943">
    <property type="entry name" value="CARMIL_C"/>
</dbReference>
<dbReference type="Gene3D" id="3.80.10.10">
    <property type="entry name" value="Ribonuclease Inhibitor"/>
    <property type="match status" value="1"/>
</dbReference>
<keyword evidence="6" id="KW-0433">Leucine-rich repeat</keyword>
<name>A0AAV9S325_9TELE</name>
<keyword evidence="7" id="KW-0677">Repeat</keyword>
<dbReference type="PANTHER" id="PTHR24112">
    <property type="entry name" value="LEUCINE-RICH REPEAT, ISOFORM F-RELATED"/>
    <property type="match status" value="1"/>
</dbReference>
<accession>A0AAV9S325</accession>
<dbReference type="Pfam" id="PF13516">
    <property type="entry name" value="LRR_6"/>
    <property type="match status" value="2"/>
</dbReference>
<comment type="subcellular location">
    <subcellularLocation>
        <location evidence="1">Cell membrane</location>
    </subcellularLocation>
    <subcellularLocation>
        <location evidence="2">Cytoplasm</location>
    </subcellularLocation>
</comment>
<dbReference type="PANTHER" id="PTHR24112:SF32">
    <property type="entry name" value="CAPPING PROTEIN, ARP2_3 AND MYOSIN-I LINKER PROTEIN 2"/>
    <property type="match status" value="1"/>
</dbReference>